<dbReference type="EMBL" id="WAIE01000001">
    <property type="protein sequence ID" value="KAB1443080.1"/>
    <property type="molecule type" value="Genomic_DNA"/>
</dbReference>
<evidence type="ECO:0008006" key="3">
    <source>
        <dbReference type="Google" id="ProtNLM"/>
    </source>
</evidence>
<gene>
    <name evidence="1" type="ORF">F8A88_02105</name>
</gene>
<reference evidence="1 2" key="1">
    <citation type="journal article" date="2017" name="Int. J. Syst. Evol. Microbiol.">
        <title>Desulfovibrio senegalensis sp. nov., a mesophilic sulfate reducer isolated from marine sediment.</title>
        <authorList>
            <person name="Thioye A."/>
            <person name="Gam Z.B.A."/>
            <person name="Mbengue M."/>
            <person name="Cayol J.L."/>
            <person name="Joseph-Bartoli M."/>
            <person name="Toure-Kane C."/>
            <person name="Labat M."/>
        </authorList>
    </citation>
    <scope>NUCLEOTIDE SEQUENCE [LARGE SCALE GENOMIC DNA]</scope>
    <source>
        <strain evidence="1 2">DSM 101509</strain>
    </source>
</reference>
<name>A0A6N6N4C5_9BACT</name>
<dbReference type="Proteomes" id="UP000438699">
    <property type="component" value="Unassembled WGS sequence"/>
</dbReference>
<evidence type="ECO:0000313" key="1">
    <source>
        <dbReference type="EMBL" id="KAB1443080.1"/>
    </source>
</evidence>
<accession>A0A6N6N4C5</accession>
<proteinExistence type="predicted"/>
<organism evidence="1 2">
    <name type="scientific">Pseudodesulfovibrio senegalensis</name>
    <dbReference type="NCBI Taxonomy" id="1721087"/>
    <lineage>
        <taxon>Bacteria</taxon>
        <taxon>Pseudomonadati</taxon>
        <taxon>Thermodesulfobacteriota</taxon>
        <taxon>Desulfovibrionia</taxon>
        <taxon>Desulfovibrionales</taxon>
        <taxon>Desulfovibrionaceae</taxon>
    </lineage>
</organism>
<dbReference type="RefSeq" id="WP_151149383.1">
    <property type="nucleotide sequence ID" value="NZ_WAIE01000001.1"/>
</dbReference>
<dbReference type="OrthoDB" id="5453741at2"/>
<sequence length="445" mass="51012">MDLFGHTRINPLYEVVQSAETKERKDRAVKRLDYYNGEQVDYLNDEIARTFQKPEKVKPLVVNIVKKVVDNLATAYISPPKREVEGTDRDKELFEHIAENSMLSIKMQDASRLTKLLKTAMIRPVWSNGKIRLDILTPDMLDVVTGDAPEDLEKVIVTHDPTGYTKDVRRRIWTPDEVVTTDHHFSILEREVNPYGVLPFVPLWDALPIGSSFWVKADGNLLNAQDRLNDLWTKLLLMIDYQGFGIFVMKGGKLNGGLSGMEVVPVDENGDLKVVNPSPLVLETIEAIKELQRQVAVNYGLSAAIMSTDSKAESGVAKLEDNRELLTKRDREIALFRGYEKRLFDLIKIVWNTNNPTQSFSDSAELAVDFAEVKKSLSESERREIWERDLELGIKDRADILMEANPDFTDREEAKAYLMERRRFNGEYVNDIEQNYPDMEEENEL</sequence>
<evidence type="ECO:0000313" key="2">
    <source>
        <dbReference type="Proteomes" id="UP000438699"/>
    </source>
</evidence>
<comment type="caution">
    <text evidence="1">The sequence shown here is derived from an EMBL/GenBank/DDBJ whole genome shotgun (WGS) entry which is preliminary data.</text>
</comment>
<dbReference type="AlphaFoldDB" id="A0A6N6N4C5"/>
<protein>
    <recommendedName>
        <fullName evidence="3">Phage portal protein</fullName>
    </recommendedName>
</protein>
<keyword evidence="2" id="KW-1185">Reference proteome</keyword>